<dbReference type="OrthoDB" id="9788974at2"/>
<protein>
    <submittedName>
        <fullName evidence="2">Putative membrane protein</fullName>
    </submittedName>
</protein>
<keyword evidence="3" id="KW-1185">Reference proteome</keyword>
<accession>A0A543FG91</accession>
<dbReference type="EMBL" id="VFPG01000001">
    <property type="protein sequence ID" value="TQM32764.1"/>
    <property type="molecule type" value="Genomic_DNA"/>
</dbReference>
<dbReference type="RefSeq" id="WP_141810624.1">
    <property type="nucleotide sequence ID" value="NZ_VFPG01000001.1"/>
</dbReference>
<feature type="transmembrane region" description="Helical" evidence="1">
    <location>
        <begin position="52"/>
        <end position="72"/>
    </location>
</feature>
<dbReference type="PANTHER" id="PTHR36974">
    <property type="entry name" value="MEMBRANE PROTEIN-RELATED"/>
    <property type="match status" value="1"/>
</dbReference>
<feature type="transmembrane region" description="Helical" evidence="1">
    <location>
        <begin position="119"/>
        <end position="138"/>
    </location>
</feature>
<evidence type="ECO:0000313" key="3">
    <source>
        <dbReference type="Proteomes" id="UP000316331"/>
    </source>
</evidence>
<keyword evidence="1" id="KW-0812">Transmembrane</keyword>
<dbReference type="PANTHER" id="PTHR36974:SF1">
    <property type="entry name" value="DOXX FAMILY MEMBRANE PROTEIN"/>
    <property type="match status" value="1"/>
</dbReference>
<name>A0A543FG91_9NOCA</name>
<feature type="transmembrane region" description="Helical" evidence="1">
    <location>
        <begin position="79"/>
        <end position="99"/>
    </location>
</feature>
<organism evidence="2 3">
    <name type="scientific">Nocardia bhagyanarayanae</name>
    <dbReference type="NCBI Taxonomy" id="1215925"/>
    <lineage>
        <taxon>Bacteria</taxon>
        <taxon>Bacillati</taxon>
        <taxon>Actinomycetota</taxon>
        <taxon>Actinomycetes</taxon>
        <taxon>Mycobacteriales</taxon>
        <taxon>Nocardiaceae</taxon>
        <taxon>Nocardia</taxon>
    </lineage>
</organism>
<keyword evidence="1" id="KW-0472">Membrane</keyword>
<comment type="caution">
    <text evidence="2">The sequence shown here is derived from an EMBL/GenBank/DDBJ whole genome shotgun (WGS) entry which is preliminary data.</text>
</comment>
<evidence type="ECO:0000313" key="2">
    <source>
        <dbReference type="EMBL" id="TQM32764.1"/>
    </source>
</evidence>
<dbReference type="Proteomes" id="UP000316331">
    <property type="component" value="Unassembled WGS sequence"/>
</dbReference>
<reference evidence="2 3" key="1">
    <citation type="submission" date="2019-06" db="EMBL/GenBank/DDBJ databases">
        <title>Sequencing the genomes of 1000 actinobacteria strains.</title>
        <authorList>
            <person name="Klenk H.-P."/>
        </authorList>
    </citation>
    <scope>NUCLEOTIDE SEQUENCE [LARGE SCALE GENOMIC DNA]</scope>
    <source>
        <strain evidence="2 3">DSM 103495</strain>
    </source>
</reference>
<sequence length="150" mass="16200">MSRNLNGPNGLRALGQASLGALLVTAGTGHLTFQRQEFRAQVPHWLQVDPDVVVVASGVVEIGLGSALLATWKQPRRALVGGAVAAFFVAIFPGNIAQLVNHTDAFGLDTDTKRAVRLVFQPLLVAWALAATDSRRVLRERRALRNRRSA</sequence>
<keyword evidence="1" id="KW-1133">Transmembrane helix</keyword>
<dbReference type="AlphaFoldDB" id="A0A543FG91"/>
<proteinExistence type="predicted"/>
<evidence type="ECO:0000256" key="1">
    <source>
        <dbReference type="SAM" id="Phobius"/>
    </source>
</evidence>
<gene>
    <name evidence="2" type="ORF">FB390_4460</name>
</gene>